<dbReference type="PATRIC" id="fig|1121326.3.peg.6192"/>
<dbReference type="STRING" id="1121326.CLMAG_61250"/>
<sequence length="134" mass="15699">MNYWDILHNLHQIIDSFNLRKVWTNDVFGIHIVAAQGYLLQEKKEKALDALEQYVNTACSIQFPLSLKGNEYFTHVYKWFENNNCIGTNTPVDEKTIKKNLVIAVTENPAFIPLREEERYDLLVKKLKEKLGEK</sequence>
<reference evidence="1 2" key="1">
    <citation type="submission" date="2016-04" db="EMBL/GenBank/DDBJ databases">
        <title>Genome sequence of Clostridium magnum DSM 2767.</title>
        <authorList>
            <person name="Poehlein A."/>
            <person name="Uhlig R."/>
            <person name="Fischer R."/>
            <person name="Bahl H."/>
            <person name="Daniel R."/>
        </authorList>
    </citation>
    <scope>NUCLEOTIDE SEQUENCE [LARGE SCALE GENOMIC DNA]</scope>
    <source>
        <strain evidence="1 2">DSM 2767</strain>
    </source>
</reference>
<protein>
    <submittedName>
        <fullName evidence="1">Uncharacterized protein</fullName>
    </submittedName>
</protein>
<accession>A0A161YF35</accession>
<dbReference type="Proteomes" id="UP000076603">
    <property type="component" value="Unassembled WGS sequence"/>
</dbReference>
<comment type="caution">
    <text evidence="1">The sequence shown here is derived from an EMBL/GenBank/DDBJ whole genome shotgun (WGS) entry which is preliminary data.</text>
</comment>
<dbReference type="AlphaFoldDB" id="A0A161YF35"/>
<keyword evidence="2" id="KW-1185">Reference proteome</keyword>
<evidence type="ECO:0000313" key="1">
    <source>
        <dbReference type="EMBL" id="KZL88632.1"/>
    </source>
</evidence>
<proteinExistence type="predicted"/>
<name>A0A161YF35_9CLOT</name>
<evidence type="ECO:0000313" key="2">
    <source>
        <dbReference type="Proteomes" id="UP000076603"/>
    </source>
</evidence>
<gene>
    <name evidence="1" type="ORF">CLMAG_61250</name>
</gene>
<dbReference type="EMBL" id="LWAE01000016">
    <property type="protein sequence ID" value="KZL88632.1"/>
    <property type="molecule type" value="Genomic_DNA"/>
</dbReference>
<organism evidence="1 2">
    <name type="scientific">Clostridium magnum DSM 2767</name>
    <dbReference type="NCBI Taxonomy" id="1121326"/>
    <lineage>
        <taxon>Bacteria</taxon>
        <taxon>Bacillati</taxon>
        <taxon>Bacillota</taxon>
        <taxon>Clostridia</taxon>
        <taxon>Eubacteriales</taxon>
        <taxon>Clostridiaceae</taxon>
        <taxon>Clostridium</taxon>
    </lineage>
</organism>